<protein>
    <recommendedName>
        <fullName evidence="3 8">Diaminopimelate epimerase</fullName>
        <shortName evidence="8">DAP epimerase</shortName>
        <ecNumber evidence="3 8">5.1.1.7</ecNumber>
    </recommendedName>
    <alternativeName>
        <fullName evidence="8">PLP-independent amino acid racemase</fullName>
    </alternativeName>
</protein>
<keyword evidence="6 8" id="KW-0413">Isomerase</keyword>
<reference evidence="10" key="1">
    <citation type="submission" date="2020-08" db="EMBL/GenBank/DDBJ databases">
        <title>Genome public.</title>
        <authorList>
            <person name="Liu C."/>
            <person name="Sun Q."/>
        </authorList>
    </citation>
    <scope>NUCLEOTIDE SEQUENCE</scope>
    <source>
        <strain evidence="10">NSJ-63</strain>
    </source>
</reference>
<evidence type="ECO:0000256" key="8">
    <source>
        <dbReference type="HAMAP-Rule" id="MF_00197"/>
    </source>
</evidence>
<dbReference type="Pfam" id="PF01678">
    <property type="entry name" value="DAP_epimerase"/>
    <property type="match status" value="2"/>
</dbReference>
<gene>
    <name evidence="8" type="primary">dapF</name>
    <name evidence="10" type="ORF">H8693_05655</name>
</gene>
<name>A0A926DII9_9FIRM</name>
<feature type="binding site" evidence="8">
    <location>
        <begin position="72"/>
        <end position="73"/>
    </location>
    <ligand>
        <name>substrate</name>
    </ligand>
</feature>
<dbReference type="SUPFAM" id="SSF54506">
    <property type="entry name" value="Diaminopimelate epimerase-like"/>
    <property type="match status" value="2"/>
</dbReference>
<feature type="active site" evidence="9">
    <location>
        <position position="71"/>
    </location>
</feature>
<sequence>MEITKMHGLGNDFIVIDNREGAAGDAASLARKLCHRRLGVGADGLLLLEDAEQADARMRIINADGSEAEMCGNGIRCFARYFHDRFAPDREEYAFATLAGIMRPRLEMRDGRVTGVRVDMGAPSFDRGAIPMAGEGSPLNVRLEAAGQTVTAHCVLMGVPHMVVPCDSVDDIDFAHLGPALEAHPQFPRKINVNFVELTGPNTVRVRTWERGAGPTMACGTGACATAVVLNELGLTGPAVDIQLEAGCMHIERAAQTVYMTGPAEYVFVGELLSK</sequence>
<feature type="site" description="Could be important to modulate the pK values of the two catalytic cysteine residues" evidence="8">
    <location>
        <position position="210"/>
    </location>
</feature>
<dbReference type="PROSITE" id="PS01326">
    <property type="entry name" value="DAP_EPIMERASE"/>
    <property type="match status" value="1"/>
</dbReference>
<feature type="active site" description="Proton donor" evidence="8">
    <location>
        <position position="71"/>
    </location>
</feature>
<keyword evidence="11" id="KW-1185">Reference proteome</keyword>
<dbReference type="EMBL" id="JACRSS010000002">
    <property type="protein sequence ID" value="MBC8538417.1"/>
    <property type="molecule type" value="Genomic_DNA"/>
</dbReference>
<evidence type="ECO:0000313" key="10">
    <source>
        <dbReference type="EMBL" id="MBC8538417.1"/>
    </source>
</evidence>
<dbReference type="GO" id="GO:0009089">
    <property type="term" value="P:lysine biosynthetic process via diaminopimelate"/>
    <property type="evidence" value="ECO:0007669"/>
    <property type="project" value="UniProtKB-UniRule"/>
</dbReference>
<comment type="subcellular location">
    <subcellularLocation>
        <location evidence="8">Cytoplasm</location>
    </subcellularLocation>
</comment>
<feature type="active site" description="Proton acceptor" evidence="8">
    <location>
        <position position="219"/>
    </location>
</feature>
<evidence type="ECO:0000256" key="3">
    <source>
        <dbReference type="ARBA" id="ARBA00013080"/>
    </source>
</evidence>
<dbReference type="Gene3D" id="3.10.310.10">
    <property type="entry name" value="Diaminopimelate Epimerase, Chain A, domain 1"/>
    <property type="match status" value="2"/>
</dbReference>
<dbReference type="InterPro" id="IPR018510">
    <property type="entry name" value="DAP_epimerase_AS"/>
</dbReference>
<comment type="subunit">
    <text evidence="8">Homodimer.</text>
</comment>
<organism evidence="10 11">
    <name type="scientific">Guopingia tenuis</name>
    <dbReference type="NCBI Taxonomy" id="2763656"/>
    <lineage>
        <taxon>Bacteria</taxon>
        <taxon>Bacillati</taxon>
        <taxon>Bacillota</taxon>
        <taxon>Clostridia</taxon>
        <taxon>Christensenellales</taxon>
        <taxon>Christensenellaceae</taxon>
        <taxon>Guopingia</taxon>
    </lineage>
</organism>
<comment type="caution">
    <text evidence="8">Lacks conserved residue(s) required for the propagation of feature annotation.</text>
</comment>
<evidence type="ECO:0000256" key="2">
    <source>
        <dbReference type="ARBA" id="ARBA00010219"/>
    </source>
</evidence>
<dbReference type="PANTHER" id="PTHR31689">
    <property type="entry name" value="DIAMINOPIMELATE EPIMERASE, CHLOROPLASTIC"/>
    <property type="match status" value="1"/>
</dbReference>
<accession>A0A926DII9</accession>
<comment type="function">
    <text evidence="8">Catalyzes the stereoinversion of LL-2,6-diaminopimelate (L,L-DAP) to meso-diaminopimelate (meso-DAP), a precursor of L-lysine and an essential component of the bacterial peptidoglycan.</text>
</comment>
<dbReference type="Proteomes" id="UP000617951">
    <property type="component" value="Unassembled WGS sequence"/>
</dbReference>
<proteinExistence type="inferred from homology"/>
<evidence type="ECO:0000256" key="7">
    <source>
        <dbReference type="ARBA" id="ARBA00051712"/>
    </source>
</evidence>
<dbReference type="RefSeq" id="WP_249280184.1">
    <property type="nucleotide sequence ID" value="NZ_JACRSS010000002.1"/>
</dbReference>
<feature type="binding site" evidence="8">
    <location>
        <begin position="220"/>
        <end position="221"/>
    </location>
    <ligand>
        <name>substrate</name>
    </ligand>
</feature>
<dbReference type="HAMAP" id="MF_00197">
    <property type="entry name" value="DAP_epimerase"/>
    <property type="match status" value="1"/>
</dbReference>
<dbReference type="PANTHER" id="PTHR31689:SF0">
    <property type="entry name" value="DIAMINOPIMELATE EPIMERASE"/>
    <property type="match status" value="1"/>
</dbReference>
<evidence type="ECO:0000313" key="11">
    <source>
        <dbReference type="Proteomes" id="UP000617951"/>
    </source>
</evidence>
<feature type="binding site" evidence="8">
    <location>
        <position position="62"/>
    </location>
    <ligand>
        <name>substrate</name>
    </ligand>
</feature>
<keyword evidence="8" id="KW-0963">Cytoplasm</keyword>
<evidence type="ECO:0000256" key="9">
    <source>
        <dbReference type="PROSITE-ProRule" id="PRU10125"/>
    </source>
</evidence>
<comment type="pathway">
    <text evidence="1 8">Amino-acid biosynthesis; L-lysine biosynthesis via DAP pathway; DL-2,6-diaminopimelate from LL-2,6-diaminopimelate: step 1/1.</text>
</comment>
<evidence type="ECO:0000256" key="1">
    <source>
        <dbReference type="ARBA" id="ARBA00005196"/>
    </source>
</evidence>
<dbReference type="GO" id="GO:0008837">
    <property type="term" value="F:diaminopimelate epimerase activity"/>
    <property type="evidence" value="ECO:0007669"/>
    <property type="project" value="UniProtKB-UniRule"/>
</dbReference>
<comment type="catalytic activity">
    <reaction evidence="7 8">
        <text>(2S,6S)-2,6-diaminopimelate = meso-2,6-diaminopimelate</text>
        <dbReference type="Rhea" id="RHEA:15393"/>
        <dbReference type="ChEBI" id="CHEBI:57609"/>
        <dbReference type="ChEBI" id="CHEBI:57791"/>
        <dbReference type="EC" id="5.1.1.7"/>
    </reaction>
</comment>
<dbReference type="InterPro" id="IPR001653">
    <property type="entry name" value="DAP_epimerase_DapF"/>
</dbReference>
<feature type="binding site" evidence="8">
    <location>
        <begin position="210"/>
        <end position="211"/>
    </location>
    <ligand>
        <name>substrate</name>
    </ligand>
</feature>
<feature type="site" description="Could be important to modulate the pK values of the two catalytic cysteine residues" evidence="8">
    <location>
        <position position="161"/>
    </location>
</feature>
<keyword evidence="5 8" id="KW-0457">Lysine biosynthesis</keyword>
<dbReference type="EC" id="5.1.1.7" evidence="3 8"/>
<dbReference type="AlphaFoldDB" id="A0A926DII9"/>
<comment type="similarity">
    <text evidence="2 8">Belongs to the diaminopimelate epimerase family.</text>
</comment>
<comment type="caution">
    <text evidence="10">The sequence shown here is derived from an EMBL/GenBank/DDBJ whole genome shotgun (WGS) entry which is preliminary data.</text>
</comment>
<feature type="binding site" evidence="8">
    <location>
        <position position="11"/>
    </location>
    <ligand>
        <name>substrate</name>
    </ligand>
</feature>
<evidence type="ECO:0000256" key="5">
    <source>
        <dbReference type="ARBA" id="ARBA00023154"/>
    </source>
</evidence>
<keyword evidence="4 8" id="KW-0028">Amino-acid biosynthesis</keyword>
<dbReference type="GO" id="GO:0005829">
    <property type="term" value="C:cytosol"/>
    <property type="evidence" value="ECO:0007669"/>
    <property type="project" value="TreeGrafter"/>
</dbReference>
<evidence type="ECO:0000256" key="4">
    <source>
        <dbReference type="ARBA" id="ARBA00022605"/>
    </source>
</evidence>
<feature type="binding site" evidence="8">
    <location>
        <position position="192"/>
    </location>
    <ligand>
        <name>substrate</name>
    </ligand>
</feature>
<evidence type="ECO:0000256" key="6">
    <source>
        <dbReference type="ARBA" id="ARBA00023235"/>
    </source>
</evidence>
<dbReference type="NCBIfam" id="TIGR00652">
    <property type="entry name" value="DapF"/>
    <property type="match status" value="1"/>
</dbReference>